<dbReference type="PANTHER" id="PTHR12968">
    <property type="entry name" value="B9 DOMAIN-CONTAINING"/>
    <property type="match status" value="1"/>
</dbReference>
<gene>
    <name evidence="7" type="ORF">niasHT_039418</name>
</gene>
<organism evidence="7 8">
    <name type="scientific">Heterodera trifolii</name>
    <dbReference type="NCBI Taxonomy" id="157864"/>
    <lineage>
        <taxon>Eukaryota</taxon>
        <taxon>Metazoa</taxon>
        <taxon>Ecdysozoa</taxon>
        <taxon>Nematoda</taxon>
        <taxon>Chromadorea</taxon>
        <taxon>Rhabditida</taxon>
        <taxon>Tylenchina</taxon>
        <taxon>Tylenchomorpha</taxon>
        <taxon>Tylenchoidea</taxon>
        <taxon>Heteroderidae</taxon>
        <taxon>Heteroderinae</taxon>
        <taxon>Heterodera</taxon>
    </lineage>
</organism>
<evidence type="ECO:0008006" key="9">
    <source>
        <dbReference type="Google" id="ProtNLM"/>
    </source>
</evidence>
<dbReference type="Pfam" id="PF07162">
    <property type="entry name" value="B9-C2"/>
    <property type="match status" value="1"/>
</dbReference>
<dbReference type="InterPro" id="IPR010796">
    <property type="entry name" value="C2_B9-type_dom"/>
</dbReference>
<evidence type="ECO:0000256" key="6">
    <source>
        <dbReference type="SAM" id="MobiDB-lite"/>
    </source>
</evidence>
<dbReference type="AlphaFoldDB" id="A0ABD2J876"/>
<feature type="region of interest" description="Disordered" evidence="6">
    <location>
        <begin position="77"/>
        <end position="140"/>
    </location>
</feature>
<evidence type="ECO:0000256" key="3">
    <source>
        <dbReference type="ARBA" id="ARBA00022794"/>
    </source>
</evidence>
<keyword evidence="2" id="KW-0963">Cytoplasm</keyword>
<comment type="subcellular location">
    <subcellularLocation>
        <location evidence="1">Cytoplasm</location>
        <location evidence="1">Cytoskeleton</location>
        <location evidence="1">Cilium basal body</location>
    </subcellularLocation>
</comment>
<keyword evidence="3" id="KW-0970">Cilium biogenesis/degradation</keyword>
<comment type="caution">
    <text evidence="7">The sequence shown here is derived from an EMBL/GenBank/DDBJ whole genome shotgun (WGS) entry which is preliminary data.</text>
</comment>
<keyword evidence="4" id="KW-0206">Cytoskeleton</keyword>
<feature type="region of interest" description="Disordered" evidence="6">
    <location>
        <begin position="347"/>
        <end position="369"/>
    </location>
</feature>
<name>A0ABD2J876_9BILA</name>
<evidence type="ECO:0000313" key="8">
    <source>
        <dbReference type="Proteomes" id="UP001620626"/>
    </source>
</evidence>
<sequence>MDGIDSLPIFYDIDGDVEQLKFSISLFSVDQSVGTFLAAKSEIGAQNFVGESSGSELLSNSKFGEERLEEQRHFGWMENVPKPTVGTPKLAQKGGPKGSDGAPVEEEEEQKLEEEKKEKAKEKREGKHPPTEEQRRRSTLSHRIFTLCDSEATLICAKQAQNEKQITEKRKVGQKGTYSSTLNNSIQFLSSEQRCQNRSIVGSEQRMQIMAYLGSDHIYDPSEEYLLWNLRVANGRRLITDWAMDRKRGVQSAKTGKVFRARLTVKEPTLSDEIGEKGQQKGAEEAEEKWIIEEEAEGAKDFEMPEQSDAYWAHWTVEIGRGVGFLRDNLRVEWALEMSQNCQYLSSAHPPMGGGGGSDQQQQKDGQRKINGMTQRCAVKSVGRDDVAHFGYPMEFTLNYDGPPANTSEEAETKANNVWPRMTFTVTAEDSWGRIFVEGFAVLSLPISFGPSPVHFWLNCVRPISPLSKVWTLRQTHIGQAEELAQLRTMGEQMFCQEGMATELGGKLELTVRTVHQSRQYISSDILQSLKYNAMMRRIGISEELQCRIAKVLEEFDRVRRQLIKVRKGRSIANV</sequence>
<evidence type="ECO:0000256" key="5">
    <source>
        <dbReference type="ARBA" id="ARBA00023273"/>
    </source>
</evidence>
<evidence type="ECO:0000256" key="1">
    <source>
        <dbReference type="ARBA" id="ARBA00004120"/>
    </source>
</evidence>
<feature type="compositionally biased region" description="Basic and acidic residues" evidence="6">
    <location>
        <begin position="113"/>
        <end position="136"/>
    </location>
</feature>
<feature type="compositionally biased region" description="Acidic residues" evidence="6">
    <location>
        <begin position="103"/>
        <end position="112"/>
    </location>
</feature>
<evidence type="ECO:0000256" key="2">
    <source>
        <dbReference type="ARBA" id="ARBA00022490"/>
    </source>
</evidence>
<dbReference type="GO" id="GO:0030030">
    <property type="term" value="P:cell projection organization"/>
    <property type="evidence" value="ECO:0007669"/>
    <property type="project" value="UniProtKB-KW"/>
</dbReference>
<evidence type="ECO:0000256" key="4">
    <source>
        <dbReference type="ARBA" id="ARBA00023212"/>
    </source>
</evidence>
<dbReference type="Proteomes" id="UP001620626">
    <property type="component" value="Unassembled WGS sequence"/>
</dbReference>
<proteinExistence type="predicted"/>
<evidence type="ECO:0000313" key="7">
    <source>
        <dbReference type="EMBL" id="KAL3086752.1"/>
    </source>
</evidence>
<accession>A0ABD2J876</accession>
<dbReference type="PANTHER" id="PTHR12968:SF4">
    <property type="entry name" value="TECTONIC-LIKE COMPLEX MEMBER MKS1"/>
    <property type="match status" value="1"/>
</dbReference>
<dbReference type="EMBL" id="JBICBT010001034">
    <property type="protein sequence ID" value="KAL3086752.1"/>
    <property type="molecule type" value="Genomic_DNA"/>
</dbReference>
<protein>
    <recommendedName>
        <fullName evidence="9">Meckel syndrome type 1 protein</fullName>
    </recommendedName>
</protein>
<keyword evidence="8" id="KW-1185">Reference proteome</keyword>
<reference evidence="7 8" key="1">
    <citation type="submission" date="2024-10" db="EMBL/GenBank/DDBJ databases">
        <authorList>
            <person name="Kim D."/>
        </authorList>
    </citation>
    <scope>NUCLEOTIDE SEQUENCE [LARGE SCALE GENOMIC DNA]</scope>
    <source>
        <strain evidence="7">BH-2024</strain>
    </source>
</reference>
<dbReference type="GO" id="GO:0005929">
    <property type="term" value="C:cilium"/>
    <property type="evidence" value="ECO:0007669"/>
    <property type="project" value="UniProtKB-ARBA"/>
</dbReference>
<keyword evidence="5" id="KW-0966">Cell projection</keyword>